<accession>A0A8H7VN35</accession>
<dbReference type="Gene3D" id="3.40.50.11370">
    <property type="match status" value="1"/>
</dbReference>
<dbReference type="GO" id="GO:0052726">
    <property type="term" value="F:inositol-1,3,4-trisphosphate 5-kinase activity"/>
    <property type="evidence" value="ECO:0007669"/>
    <property type="project" value="InterPro"/>
</dbReference>
<dbReference type="InterPro" id="IPR041429">
    <property type="entry name" value="ITPK1_N"/>
</dbReference>
<feature type="binding site" evidence="9">
    <location>
        <position position="157"/>
    </location>
    <ligand>
        <name>ATP</name>
        <dbReference type="ChEBI" id="CHEBI:30616"/>
    </ligand>
</feature>
<feature type="binding site" evidence="9">
    <location>
        <position position="168"/>
    </location>
    <ligand>
        <name>1D-myo-inositol 1,3,4-trisphosphate</name>
        <dbReference type="ChEBI" id="CHEBI:58414"/>
    </ligand>
</feature>
<feature type="binding site" evidence="9">
    <location>
        <position position="63"/>
    </location>
    <ligand>
        <name>1D-myo-inositol 1,3,4-trisphosphate</name>
        <dbReference type="ChEBI" id="CHEBI:58414"/>
    </ligand>
</feature>
<comment type="cofactor">
    <cofactor evidence="1">
        <name>Mg(2+)</name>
        <dbReference type="ChEBI" id="CHEBI:18420"/>
    </cofactor>
</comment>
<dbReference type="InterPro" id="IPR008656">
    <property type="entry name" value="Inositol_tetrakis-P_1-kinase"/>
</dbReference>
<dbReference type="Pfam" id="PF17927">
    <property type="entry name" value="Ins134_P3_kin_N"/>
    <property type="match status" value="1"/>
</dbReference>
<feature type="binding site" evidence="9">
    <location>
        <begin position="195"/>
        <end position="206"/>
    </location>
    <ligand>
        <name>ATP</name>
        <dbReference type="ChEBI" id="CHEBI:30616"/>
    </ligand>
</feature>
<feature type="binding site" evidence="9">
    <location>
        <position position="22"/>
    </location>
    <ligand>
        <name>1D-myo-inositol 1,3,4-trisphosphate</name>
        <dbReference type="ChEBI" id="CHEBI:58414"/>
    </ligand>
</feature>
<evidence type="ECO:0008006" key="14">
    <source>
        <dbReference type="Google" id="ProtNLM"/>
    </source>
</evidence>
<gene>
    <name evidence="12" type="ORF">INT45_001077</name>
</gene>
<organism evidence="12 13">
    <name type="scientific">Circinella minor</name>
    <dbReference type="NCBI Taxonomy" id="1195481"/>
    <lineage>
        <taxon>Eukaryota</taxon>
        <taxon>Fungi</taxon>
        <taxon>Fungi incertae sedis</taxon>
        <taxon>Mucoromycota</taxon>
        <taxon>Mucoromycotina</taxon>
        <taxon>Mucoromycetes</taxon>
        <taxon>Mucorales</taxon>
        <taxon>Lichtheimiaceae</taxon>
        <taxon>Circinella</taxon>
    </lineage>
</organism>
<dbReference type="GO" id="GO:0000287">
    <property type="term" value="F:magnesium ion binding"/>
    <property type="evidence" value="ECO:0007669"/>
    <property type="project" value="InterPro"/>
</dbReference>
<feature type="binding site" evidence="9">
    <location>
        <position position="206"/>
    </location>
    <ligand>
        <name>1D-myo-inositol 1,3,4-trisphosphate</name>
        <dbReference type="ChEBI" id="CHEBI:58414"/>
    </ligand>
</feature>
<keyword evidence="4" id="KW-0479">Metal-binding</keyword>
<feature type="binding site" evidence="9">
    <location>
        <position position="221"/>
    </location>
    <ligand>
        <name>ATP</name>
        <dbReference type="ChEBI" id="CHEBI:30616"/>
    </ligand>
</feature>
<evidence type="ECO:0000256" key="1">
    <source>
        <dbReference type="ARBA" id="ARBA00001946"/>
    </source>
</evidence>
<dbReference type="GO" id="GO:0052725">
    <property type="term" value="F:inositol-1,3,4-trisphosphate 6-kinase activity"/>
    <property type="evidence" value="ECO:0007669"/>
    <property type="project" value="InterPro"/>
</dbReference>
<dbReference type="OrthoDB" id="25308at2759"/>
<feature type="domain" description="Inositol 1,3,4-trisphosphate 5/6-kinase ATP-grasp" evidence="10">
    <location>
        <begin position="132"/>
        <end position="289"/>
    </location>
</feature>
<evidence type="ECO:0000256" key="8">
    <source>
        <dbReference type="ARBA" id="ARBA00022842"/>
    </source>
</evidence>
<evidence type="ECO:0000256" key="5">
    <source>
        <dbReference type="ARBA" id="ARBA00022741"/>
    </source>
</evidence>
<dbReference type="InterPro" id="IPR040464">
    <property type="entry name" value="InsP(3)kin_ATP-grasp"/>
</dbReference>
<feature type="binding site" evidence="9">
    <location>
        <position position="110"/>
    </location>
    <ligand>
        <name>ATP</name>
        <dbReference type="ChEBI" id="CHEBI:30616"/>
    </ligand>
</feature>
<proteinExistence type="inferred from homology"/>
<dbReference type="Pfam" id="PF05770">
    <property type="entry name" value="Ins134_P3_kin"/>
    <property type="match status" value="1"/>
</dbReference>
<keyword evidence="3" id="KW-0808">Transferase</keyword>
<dbReference type="SUPFAM" id="SSF56059">
    <property type="entry name" value="Glutathione synthetase ATP-binding domain-like"/>
    <property type="match status" value="1"/>
</dbReference>
<evidence type="ECO:0000259" key="10">
    <source>
        <dbReference type="Pfam" id="PF05770"/>
    </source>
</evidence>
<comment type="similarity">
    <text evidence="2">Belongs to the ITPK1 family.</text>
</comment>
<evidence type="ECO:0000256" key="6">
    <source>
        <dbReference type="ARBA" id="ARBA00022777"/>
    </source>
</evidence>
<evidence type="ECO:0000259" key="11">
    <source>
        <dbReference type="Pfam" id="PF17927"/>
    </source>
</evidence>
<keyword evidence="8" id="KW-0460">Magnesium</keyword>
<dbReference type="AlphaFoldDB" id="A0A8H7VN35"/>
<dbReference type="PANTHER" id="PTHR14217:SF1">
    <property type="entry name" value="INOSITOL-TETRAKISPHOSPHATE 1-KINASE"/>
    <property type="match status" value="1"/>
</dbReference>
<keyword evidence="5 9" id="KW-0547">Nucleotide-binding</keyword>
<dbReference type="Proteomes" id="UP000646827">
    <property type="component" value="Unassembled WGS sequence"/>
</dbReference>
<evidence type="ECO:0000256" key="3">
    <source>
        <dbReference type="ARBA" id="ARBA00022679"/>
    </source>
</evidence>
<dbReference type="GO" id="GO:0005737">
    <property type="term" value="C:cytoplasm"/>
    <property type="evidence" value="ECO:0007669"/>
    <property type="project" value="TreeGrafter"/>
</dbReference>
<keyword evidence="6" id="KW-0418">Kinase</keyword>
<dbReference type="GO" id="GO:0047325">
    <property type="term" value="F:inositol-3,4,5,6-tetrakisphosphate 1-kinase activity"/>
    <property type="evidence" value="ECO:0007669"/>
    <property type="project" value="InterPro"/>
</dbReference>
<name>A0A8H7VN35_9FUNG</name>
<reference evidence="12 13" key="1">
    <citation type="submission" date="2020-12" db="EMBL/GenBank/DDBJ databases">
        <title>Metabolic potential, ecology and presence of endohyphal bacteria is reflected in genomic diversity of Mucoromycotina.</title>
        <authorList>
            <person name="Muszewska A."/>
            <person name="Okrasinska A."/>
            <person name="Steczkiewicz K."/>
            <person name="Drgas O."/>
            <person name="Orlowska M."/>
            <person name="Perlinska-Lenart U."/>
            <person name="Aleksandrzak-Piekarczyk T."/>
            <person name="Szatraj K."/>
            <person name="Zielenkiewicz U."/>
            <person name="Pilsyk S."/>
            <person name="Malc E."/>
            <person name="Mieczkowski P."/>
            <person name="Kruszewska J.S."/>
            <person name="Biernat P."/>
            <person name="Pawlowska J."/>
        </authorList>
    </citation>
    <scope>NUCLEOTIDE SEQUENCE [LARGE SCALE GENOMIC DNA]</scope>
    <source>
        <strain evidence="12 13">CBS 142.35</strain>
    </source>
</reference>
<evidence type="ECO:0000256" key="7">
    <source>
        <dbReference type="ARBA" id="ARBA00022840"/>
    </source>
</evidence>
<keyword evidence="7 9" id="KW-0067">ATP-binding</keyword>
<dbReference type="GO" id="GO:0005524">
    <property type="term" value="F:ATP binding"/>
    <property type="evidence" value="ECO:0007669"/>
    <property type="project" value="UniProtKB-KW"/>
</dbReference>
<evidence type="ECO:0000313" key="13">
    <source>
        <dbReference type="Proteomes" id="UP000646827"/>
    </source>
</evidence>
<evidence type="ECO:0000256" key="4">
    <source>
        <dbReference type="ARBA" id="ARBA00022723"/>
    </source>
</evidence>
<evidence type="ECO:0000256" key="2">
    <source>
        <dbReference type="ARBA" id="ARBA00009601"/>
    </source>
</evidence>
<dbReference type="PIRSF" id="PIRSF038186">
    <property type="entry name" value="ITPK"/>
    <property type="match status" value="1"/>
</dbReference>
<dbReference type="PANTHER" id="PTHR14217">
    <property type="entry name" value="INOSITOL-TETRAKISPHOSPHATE 1-KINASE"/>
    <property type="match status" value="1"/>
</dbReference>
<sequence length="289" mass="33346">MTVISSTPTPIKTIGLIFNPSKIKQLRLDRAKEYARQCGLNFVFIDLERSIEEQMPFDLIVHKMSDIHGKMLNGDVNEKLKFERFLNFCTKHPHIKILDPWENVKVLLDRKSTYEMCVHASETTIVKNLFHVPKSVFLNNNQDNIKKMNISFPAICKRQKACGTGESHLMVLVPSKDYLVELQQHFELNEPVIFQEFIEHDGVLIKVYFADGQLFTFTRPSFKNKFNSIVAFNSQKMPKSFDNNKTSTLMSSVINTDISMMKNQVNHDPLQDIANHLQNQLGVTMFGFD</sequence>
<dbReference type="EMBL" id="JAEPRB010000014">
    <property type="protein sequence ID" value="KAG2226730.1"/>
    <property type="molecule type" value="Genomic_DNA"/>
</dbReference>
<protein>
    <recommendedName>
        <fullName evidence="14">Inositol-tetrakisphosphate 1-kinase</fullName>
    </recommendedName>
</protein>
<dbReference type="GO" id="GO:0032957">
    <property type="term" value="P:inositol trisphosphate metabolic process"/>
    <property type="evidence" value="ECO:0007669"/>
    <property type="project" value="InterPro"/>
</dbReference>
<keyword evidence="13" id="KW-1185">Reference proteome</keyword>
<feature type="domain" description="Inositol-tetrakisphosphate 1-kinase N-terminal" evidence="11">
    <location>
        <begin position="14"/>
        <end position="102"/>
    </location>
</feature>
<evidence type="ECO:0000313" key="12">
    <source>
        <dbReference type="EMBL" id="KAG2226730.1"/>
    </source>
</evidence>
<evidence type="ECO:0000256" key="9">
    <source>
        <dbReference type="PIRSR" id="PIRSR038186-1"/>
    </source>
</evidence>
<comment type="caution">
    <text evidence="12">The sequence shown here is derived from an EMBL/GenBank/DDBJ whole genome shotgun (WGS) entry which is preliminary data.</text>
</comment>
<dbReference type="Gene3D" id="3.30.1490.220">
    <property type="match status" value="1"/>
</dbReference>